<proteinExistence type="predicted"/>
<dbReference type="EMBL" id="BSNI01000002">
    <property type="protein sequence ID" value="GLQ17210.1"/>
    <property type="molecule type" value="Genomic_DNA"/>
</dbReference>
<accession>A0ABQ5USA9</accession>
<protein>
    <submittedName>
        <fullName evidence="1">Uncharacterized protein</fullName>
    </submittedName>
</protein>
<evidence type="ECO:0000313" key="1">
    <source>
        <dbReference type="EMBL" id="GLQ17210.1"/>
    </source>
</evidence>
<organism evidence="1 2">
    <name type="scientific">Maritalea porphyrae</name>
    <dbReference type="NCBI Taxonomy" id="880732"/>
    <lineage>
        <taxon>Bacteria</taxon>
        <taxon>Pseudomonadati</taxon>
        <taxon>Pseudomonadota</taxon>
        <taxon>Alphaproteobacteria</taxon>
        <taxon>Hyphomicrobiales</taxon>
        <taxon>Devosiaceae</taxon>
        <taxon>Maritalea</taxon>
    </lineage>
</organism>
<sequence length="101" mass="10612">MLCASSAHIDNVTSLSILAVNKSQDESLSIFGLAEGVLKFLADQTVSLTNNLGLNLSFSKPADTLQTVAKSTACTASVRLSHNVENTTSKPSCMQVMPLLA</sequence>
<name>A0ABQ5USA9_9HYPH</name>
<dbReference type="Proteomes" id="UP001161405">
    <property type="component" value="Unassembled WGS sequence"/>
</dbReference>
<evidence type="ECO:0000313" key="2">
    <source>
        <dbReference type="Proteomes" id="UP001161405"/>
    </source>
</evidence>
<gene>
    <name evidence="1" type="ORF">GCM10007879_14590</name>
</gene>
<comment type="caution">
    <text evidence="1">The sequence shown here is derived from an EMBL/GenBank/DDBJ whole genome shotgun (WGS) entry which is preliminary data.</text>
</comment>
<keyword evidence="2" id="KW-1185">Reference proteome</keyword>
<reference evidence="1" key="2">
    <citation type="submission" date="2023-01" db="EMBL/GenBank/DDBJ databases">
        <title>Draft genome sequence of Maritalea porphyrae strain NBRC 107169.</title>
        <authorList>
            <person name="Sun Q."/>
            <person name="Mori K."/>
        </authorList>
    </citation>
    <scope>NUCLEOTIDE SEQUENCE</scope>
    <source>
        <strain evidence="1">NBRC 107169</strain>
    </source>
</reference>
<reference evidence="1" key="1">
    <citation type="journal article" date="2014" name="Int. J. Syst. Evol. Microbiol.">
        <title>Complete genome of a new Firmicutes species belonging to the dominant human colonic microbiota ('Ruminococcus bicirculans') reveals two chromosomes and a selective capacity to utilize plant glucans.</title>
        <authorList>
            <consortium name="NISC Comparative Sequencing Program"/>
            <person name="Wegmann U."/>
            <person name="Louis P."/>
            <person name="Goesmann A."/>
            <person name="Henrissat B."/>
            <person name="Duncan S.H."/>
            <person name="Flint H.J."/>
        </authorList>
    </citation>
    <scope>NUCLEOTIDE SEQUENCE</scope>
    <source>
        <strain evidence="1">NBRC 107169</strain>
    </source>
</reference>